<dbReference type="InterPro" id="IPR003317">
    <property type="entry name" value="Cyt-d_oxidase_su2"/>
</dbReference>
<name>A0ABS2L6L7_9MICO</name>
<dbReference type="Pfam" id="PF02322">
    <property type="entry name" value="Cyt_bd_oxida_II"/>
    <property type="match status" value="1"/>
</dbReference>
<dbReference type="EC" id="1.10.3.-" evidence="14"/>
<evidence type="ECO:0000256" key="7">
    <source>
        <dbReference type="ARBA" id="ARBA00022723"/>
    </source>
</evidence>
<proteinExistence type="inferred from homology"/>
<organism evidence="14 15">
    <name type="scientific">Subtercola frigoramans</name>
    <dbReference type="NCBI Taxonomy" id="120298"/>
    <lineage>
        <taxon>Bacteria</taxon>
        <taxon>Bacillati</taxon>
        <taxon>Actinomycetota</taxon>
        <taxon>Actinomycetes</taxon>
        <taxon>Micrococcales</taxon>
        <taxon>Microbacteriaceae</taxon>
        <taxon>Subtercola</taxon>
    </lineage>
</organism>
<feature type="transmembrane region" description="Helical" evidence="13">
    <location>
        <begin position="6"/>
        <end position="32"/>
    </location>
</feature>
<protein>
    <submittedName>
        <fullName evidence="14">Cytochrome d ubiquinol oxidase subunit II</fullName>
        <ecNumber evidence="14">1.10.3.-</ecNumber>
    </submittedName>
</protein>
<evidence type="ECO:0000256" key="6">
    <source>
        <dbReference type="ARBA" id="ARBA00022692"/>
    </source>
</evidence>
<feature type="transmembrane region" description="Helical" evidence="13">
    <location>
        <begin position="221"/>
        <end position="241"/>
    </location>
</feature>
<keyword evidence="3" id="KW-0813">Transport</keyword>
<evidence type="ECO:0000256" key="10">
    <source>
        <dbReference type="ARBA" id="ARBA00023004"/>
    </source>
</evidence>
<feature type="transmembrane region" description="Helical" evidence="13">
    <location>
        <begin position="248"/>
        <end position="269"/>
    </location>
</feature>
<keyword evidence="11 13" id="KW-0472">Membrane</keyword>
<comment type="subcellular location">
    <subcellularLocation>
        <location evidence="1">Cell membrane</location>
        <topology evidence="1">Multi-pass membrane protein</topology>
    </subcellularLocation>
</comment>
<feature type="transmembrane region" description="Helical" evidence="13">
    <location>
        <begin position="119"/>
        <end position="138"/>
    </location>
</feature>
<dbReference type="PANTHER" id="PTHR43141">
    <property type="entry name" value="CYTOCHROME BD2 SUBUNIT II"/>
    <property type="match status" value="1"/>
</dbReference>
<keyword evidence="15" id="KW-1185">Reference proteome</keyword>
<feature type="transmembrane region" description="Helical" evidence="13">
    <location>
        <begin position="297"/>
        <end position="320"/>
    </location>
</feature>
<sequence>MDLAVVWFFLVGFFFIGYFVLDGFDFGVGMALPFLGRDDTDRRLVINTIGPIWDLNETWVIVAGATMFAAFPEWYATLFSGFYLVFLAILLALILRGVSFEYRHQRPELAWKKRFDRMIVIGSAVPAFLWGLVFANVVRGLPLDAGFNFTGSVVDLFTPYALLGGVTTLLLFFTHGVIFISLKTDGPIRARARALASRAGLLTIVVAAAFLVWTTVSFGTVVSGILSAFAAVTLIAAYLANLRGAERWSFALMASTIAVAVLSLFASLFPDVLPATNDAAHSLTVSNASSSAYTLTIMSWVAVVFVPLILLYQGFTYWVFRKRLSRASITGEHEEAGSAESTGGGSGFGAAGGPASSLT</sequence>
<keyword evidence="7" id="KW-0479">Metal-binding</keyword>
<evidence type="ECO:0000256" key="9">
    <source>
        <dbReference type="ARBA" id="ARBA00022989"/>
    </source>
</evidence>
<evidence type="ECO:0000313" key="14">
    <source>
        <dbReference type="EMBL" id="MBM7472639.1"/>
    </source>
</evidence>
<dbReference type="PANTHER" id="PTHR43141:SF5">
    <property type="entry name" value="CYTOCHROME BD-I UBIQUINOL OXIDASE SUBUNIT 2"/>
    <property type="match status" value="1"/>
</dbReference>
<dbReference type="PIRSF" id="PIRSF000267">
    <property type="entry name" value="Cyt_oxidse_sub2"/>
    <property type="match status" value="1"/>
</dbReference>
<dbReference type="GO" id="GO:0016491">
    <property type="term" value="F:oxidoreductase activity"/>
    <property type="evidence" value="ECO:0007669"/>
    <property type="project" value="UniProtKB-KW"/>
</dbReference>
<accession>A0ABS2L6L7</accession>
<feature type="region of interest" description="Disordered" evidence="12">
    <location>
        <begin position="335"/>
        <end position="359"/>
    </location>
</feature>
<dbReference type="Proteomes" id="UP000776164">
    <property type="component" value="Unassembled WGS sequence"/>
</dbReference>
<evidence type="ECO:0000256" key="11">
    <source>
        <dbReference type="ARBA" id="ARBA00023136"/>
    </source>
</evidence>
<evidence type="ECO:0000256" key="1">
    <source>
        <dbReference type="ARBA" id="ARBA00004651"/>
    </source>
</evidence>
<evidence type="ECO:0000256" key="13">
    <source>
        <dbReference type="SAM" id="Phobius"/>
    </source>
</evidence>
<keyword evidence="4" id="KW-1003">Cell membrane</keyword>
<feature type="compositionally biased region" description="Gly residues" evidence="12">
    <location>
        <begin position="342"/>
        <end position="352"/>
    </location>
</feature>
<keyword evidence="6 13" id="KW-0812">Transmembrane</keyword>
<feature type="transmembrane region" description="Helical" evidence="13">
    <location>
        <begin position="194"/>
        <end position="215"/>
    </location>
</feature>
<gene>
    <name evidence="14" type="ORF">JOE66_002273</name>
</gene>
<reference evidence="14 15" key="1">
    <citation type="submission" date="2021-01" db="EMBL/GenBank/DDBJ databases">
        <title>Sequencing the genomes of 1000 actinobacteria strains.</title>
        <authorList>
            <person name="Klenk H.-P."/>
        </authorList>
    </citation>
    <scope>NUCLEOTIDE SEQUENCE [LARGE SCALE GENOMIC DNA]</scope>
    <source>
        <strain evidence="14 15">DSM 13057</strain>
    </source>
</reference>
<evidence type="ECO:0000313" key="15">
    <source>
        <dbReference type="Proteomes" id="UP000776164"/>
    </source>
</evidence>
<evidence type="ECO:0000256" key="8">
    <source>
        <dbReference type="ARBA" id="ARBA00022982"/>
    </source>
</evidence>
<evidence type="ECO:0000256" key="4">
    <source>
        <dbReference type="ARBA" id="ARBA00022475"/>
    </source>
</evidence>
<evidence type="ECO:0000256" key="3">
    <source>
        <dbReference type="ARBA" id="ARBA00022448"/>
    </source>
</evidence>
<evidence type="ECO:0000256" key="12">
    <source>
        <dbReference type="SAM" id="MobiDB-lite"/>
    </source>
</evidence>
<keyword evidence="9 13" id="KW-1133">Transmembrane helix</keyword>
<comment type="similarity">
    <text evidence="2">Belongs to the cytochrome ubiquinol oxidase subunit 2 family.</text>
</comment>
<keyword evidence="10" id="KW-0408">Iron</keyword>
<comment type="caution">
    <text evidence="14">The sequence shown here is derived from an EMBL/GenBank/DDBJ whole genome shotgun (WGS) entry which is preliminary data.</text>
</comment>
<dbReference type="EMBL" id="JAFBBU010000001">
    <property type="protein sequence ID" value="MBM7472639.1"/>
    <property type="molecule type" value="Genomic_DNA"/>
</dbReference>
<dbReference type="RefSeq" id="WP_205109537.1">
    <property type="nucleotide sequence ID" value="NZ_BAAAHT010000002.1"/>
</dbReference>
<feature type="transmembrane region" description="Helical" evidence="13">
    <location>
        <begin position="74"/>
        <end position="98"/>
    </location>
</feature>
<keyword evidence="14" id="KW-0560">Oxidoreductase</keyword>
<keyword evidence="5" id="KW-0349">Heme</keyword>
<feature type="transmembrane region" description="Helical" evidence="13">
    <location>
        <begin position="158"/>
        <end position="182"/>
    </location>
</feature>
<evidence type="ECO:0000256" key="2">
    <source>
        <dbReference type="ARBA" id="ARBA00007543"/>
    </source>
</evidence>
<evidence type="ECO:0000256" key="5">
    <source>
        <dbReference type="ARBA" id="ARBA00022617"/>
    </source>
</evidence>
<keyword evidence="8" id="KW-0249">Electron transport</keyword>
<dbReference type="NCBIfam" id="TIGR00203">
    <property type="entry name" value="cydB"/>
    <property type="match status" value="1"/>
</dbReference>